<name>X8DZN7_MYCXE</name>
<evidence type="ECO:0000313" key="1">
    <source>
        <dbReference type="EMBL" id="EUA73451.1"/>
    </source>
</evidence>
<organism evidence="1">
    <name type="scientific">Mycobacterium xenopi 4042</name>
    <dbReference type="NCBI Taxonomy" id="1299334"/>
    <lineage>
        <taxon>Bacteria</taxon>
        <taxon>Bacillati</taxon>
        <taxon>Actinomycetota</taxon>
        <taxon>Actinomycetes</taxon>
        <taxon>Mycobacteriales</taxon>
        <taxon>Mycobacteriaceae</taxon>
        <taxon>Mycobacterium</taxon>
    </lineage>
</organism>
<dbReference type="EC" id="3.1.11.-" evidence="1"/>
<keyword evidence="1" id="KW-0378">Hydrolase</keyword>
<proteinExistence type="predicted"/>
<accession>X8DZN7</accession>
<keyword evidence="1" id="KW-0540">Nuclease</keyword>
<dbReference type="AlphaFoldDB" id="X8DZN7"/>
<protein>
    <submittedName>
        <fullName evidence="1">DNA repair exonuclease SbcD domain protein</fullName>
        <ecNumber evidence="1">3.1.11.-</ecNumber>
    </submittedName>
</protein>
<gene>
    <name evidence="1" type="primary">sbcD</name>
    <name evidence="1" type="ORF">I553_9607</name>
</gene>
<reference evidence="1" key="1">
    <citation type="submission" date="2014-01" db="EMBL/GenBank/DDBJ databases">
        <authorList>
            <person name="Brown-Elliot B."/>
            <person name="Wallace R."/>
            <person name="Lenaerts A."/>
            <person name="Ordway D."/>
            <person name="DeGroote M.A."/>
            <person name="Parker T."/>
            <person name="Sizemore C."/>
            <person name="Tallon L.J."/>
            <person name="Sadzewicz L.K."/>
            <person name="Sengamalay N."/>
            <person name="Fraser C.M."/>
            <person name="Hine E."/>
            <person name="Shefchek K.A."/>
            <person name="Das S.P."/>
            <person name="Tettelin H."/>
        </authorList>
    </citation>
    <scope>NUCLEOTIDE SEQUENCE [LARGE SCALE GENOMIC DNA]</scope>
    <source>
        <strain evidence="1">4042</strain>
    </source>
</reference>
<dbReference type="GO" id="GO:0004527">
    <property type="term" value="F:exonuclease activity"/>
    <property type="evidence" value="ECO:0007669"/>
    <property type="project" value="UniProtKB-KW"/>
</dbReference>
<sequence length="78" mass="8761">MPGSWHGRKDGIGMRFVHTADWQLGMTRHFLAGEAQPGTQRPAATRYPVSAPSLPRWVRSSWSSPATSLNTTSLLRRW</sequence>
<keyword evidence="1" id="KW-0269">Exonuclease</keyword>
<comment type="caution">
    <text evidence="1">The sequence shown here is derived from an EMBL/GenBank/DDBJ whole genome shotgun (WGS) entry which is preliminary data.</text>
</comment>
<dbReference type="EMBL" id="JAOB01000011">
    <property type="protein sequence ID" value="EUA73451.1"/>
    <property type="molecule type" value="Genomic_DNA"/>
</dbReference>